<dbReference type="EMBL" id="CADCVO010000191">
    <property type="protein sequence ID" value="CAA9482254.1"/>
    <property type="molecule type" value="Genomic_DNA"/>
</dbReference>
<accession>A0A6J4RUV5</accession>
<sequence length="97" mass="10092">EPRPRPQPGLLRADPARGGARDRAGPPGRRARGPGPGRRDPAGRRLLDPARDARHPPGGARAVRPRVGRLVPRPPRPPAPPAGRGPAPGPARRAAAP</sequence>
<protein>
    <submittedName>
        <fullName evidence="2">Uncharacterized protein</fullName>
    </submittedName>
</protein>
<feature type="compositionally biased region" description="Basic and acidic residues" evidence="1">
    <location>
        <begin position="37"/>
        <end position="55"/>
    </location>
</feature>
<name>A0A6J4RUV5_9ACTN</name>
<feature type="compositionally biased region" description="Low complexity" evidence="1">
    <location>
        <begin position="9"/>
        <end position="18"/>
    </location>
</feature>
<feature type="compositionally biased region" description="Pro residues" evidence="1">
    <location>
        <begin position="72"/>
        <end position="89"/>
    </location>
</feature>
<feature type="non-terminal residue" evidence="2">
    <location>
        <position position="1"/>
    </location>
</feature>
<gene>
    <name evidence="2" type="ORF">AVDCRST_MAG13-1239</name>
</gene>
<proteinExistence type="predicted"/>
<feature type="non-terminal residue" evidence="2">
    <location>
        <position position="97"/>
    </location>
</feature>
<reference evidence="2" key="1">
    <citation type="submission" date="2020-02" db="EMBL/GenBank/DDBJ databases">
        <authorList>
            <person name="Meier V. D."/>
        </authorList>
    </citation>
    <scope>NUCLEOTIDE SEQUENCE</scope>
    <source>
        <strain evidence="2">AVDCRST_MAG13</strain>
    </source>
</reference>
<feature type="region of interest" description="Disordered" evidence="1">
    <location>
        <begin position="1"/>
        <end position="97"/>
    </location>
</feature>
<evidence type="ECO:0000256" key="1">
    <source>
        <dbReference type="SAM" id="MobiDB-lite"/>
    </source>
</evidence>
<evidence type="ECO:0000313" key="2">
    <source>
        <dbReference type="EMBL" id="CAA9482254.1"/>
    </source>
</evidence>
<organism evidence="2">
    <name type="scientific">uncultured Solirubrobacteraceae bacterium</name>
    <dbReference type="NCBI Taxonomy" id="1162706"/>
    <lineage>
        <taxon>Bacteria</taxon>
        <taxon>Bacillati</taxon>
        <taxon>Actinomycetota</taxon>
        <taxon>Thermoleophilia</taxon>
        <taxon>Solirubrobacterales</taxon>
        <taxon>Solirubrobacteraceae</taxon>
        <taxon>environmental samples</taxon>
    </lineage>
</organism>
<dbReference type="AlphaFoldDB" id="A0A6J4RUV5"/>